<protein>
    <submittedName>
        <fullName evidence="1">Uncharacterized protein</fullName>
    </submittedName>
</protein>
<gene>
    <name evidence="1" type="ORF">J0J18_24725</name>
</gene>
<dbReference type="EMBL" id="JAFKOQ010000390">
    <property type="protein sequence ID" value="MBN8124896.1"/>
    <property type="molecule type" value="Genomic_DNA"/>
</dbReference>
<dbReference type="Proteomes" id="UP000664056">
    <property type="component" value="Unassembled WGS sequence"/>
</dbReference>
<dbReference type="RefSeq" id="WP_206623370.1">
    <property type="nucleotide sequence ID" value="NZ_JAFKOQ010000390.1"/>
</dbReference>
<feature type="non-terminal residue" evidence="1">
    <location>
        <position position="62"/>
    </location>
</feature>
<evidence type="ECO:0000313" key="1">
    <source>
        <dbReference type="EMBL" id="MBN8124896.1"/>
    </source>
</evidence>
<name>A0AAW4HJ29_VIBVL</name>
<dbReference type="AlphaFoldDB" id="A0AAW4HJ29"/>
<accession>A0AAW4HJ29</accession>
<sequence>MTPLFGDALHEVAIDSDFSLPSHLQKTFLELCRVVEHAKRRAVTIAVDAEQTNTQDSIDAIT</sequence>
<organism evidence="1 2">
    <name type="scientific">Vibrio vulnificus</name>
    <dbReference type="NCBI Taxonomy" id="672"/>
    <lineage>
        <taxon>Bacteria</taxon>
        <taxon>Pseudomonadati</taxon>
        <taxon>Pseudomonadota</taxon>
        <taxon>Gammaproteobacteria</taxon>
        <taxon>Vibrionales</taxon>
        <taxon>Vibrionaceae</taxon>
        <taxon>Vibrio</taxon>
    </lineage>
</organism>
<comment type="caution">
    <text evidence="1">The sequence shown here is derived from an EMBL/GenBank/DDBJ whole genome shotgun (WGS) entry which is preliminary data.</text>
</comment>
<reference evidence="1" key="1">
    <citation type="submission" date="2021-03" db="EMBL/GenBank/DDBJ databases">
        <title>Study of the foodborne Vibrio vulnificus isolates from China.</title>
        <authorList>
            <person name="Zheng Z."/>
            <person name="Ye L."/>
        </authorList>
    </citation>
    <scope>NUCLEOTIDE SEQUENCE</scope>
    <source>
        <strain evidence="1">Vv1582</strain>
    </source>
</reference>
<proteinExistence type="predicted"/>
<evidence type="ECO:0000313" key="2">
    <source>
        <dbReference type="Proteomes" id="UP000664056"/>
    </source>
</evidence>